<dbReference type="Pfam" id="PF12697">
    <property type="entry name" value="Abhydrolase_6"/>
    <property type="match status" value="1"/>
</dbReference>
<feature type="compositionally biased region" description="Low complexity" evidence="1">
    <location>
        <begin position="389"/>
        <end position="400"/>
    </location>
</feature>
<feature type="compositionally biased region" description="Basic and acidic residues" evidence="1">
    <location>
        <begin position="418"/>
        <end position="428"/>
    </location>
</feature>
<feature type="region of interest" description="Disordered" evidence="1">
    <location>
        <begin position="300"/>
        <end position="545"/>
    </location>
</feature>
<dbReference type="Proteomes" id="UP000054248">
    <property type="component" value="Unassembled WGS sequence"/>
</dbReference>
<feature type="compositionally biased region" description="Low complexity" evidence="1">
    <location>
        <begin position="206"/>
        <end position="216"/>
    </location>
</feature>
<evidence type="ECO:0000256" key="1">
    <source>
        <dbReference type="SAM" id="MobiDB-lite"/>
    </source>
</evidence>
<evidence type="ECO:0000313" key="4">
    <source>
        <dbReference type="Proteomes" id="UP000054248"/>
    </source>
</evidence>
<dbReference type="STRING" id="1051891.A0A0C3QG68"/>
<feature type="compositionally biased region" description="Basic and acidic residues" evidence="1">
    <location>
        <begin position="504"/>
        <end position="540"/>
    </location>
</feature>
<feature type="compositionally biased region" description="Polar residues" evidence="1">
    <location>
        <begin position="315"/>
        <end position="329"/>
    </location>
</feature>
<dbReference type="Gene3D" id="3.40.50.1820">
    <property type="entry name" value="alpha/beta hydrolase"/>
    <property type="match status" value="1"/>
</dbReference>
<feature type="region of interest" description="Disordered" evidence="1">
    <location>
        <begin position="183"/>
        <end position="231"/>
    </location>
</feature>
<protein>
    <recommendedName>
        <fullName evidence="2">AB hydrolase-1 domain-containing protein</fullName>
    </recommendedName>
</protein>
<dbReference type="SUPFAM" id="SSF53474">
    <property type="entry name" value="alpha/beta-Hydrolases"/>
    <property type="match status" value="1"/>
</dbReference>
<keyword evidence="4" id="KW-1185">Reference proteome</keyword>
<feature type="compositionally biased region" description="Basic and acidic residues" evidence="1">
    <location>
        <begin position="332"/>
        <end position="345"/>
    </location>
</feature>
<dbReference type="InterPro" id="IPR029058">
    <property type="entry name" value="AB_hydrolase_fold"/>
</dbReference>
<accession>A0A0C3QG68</accession>
<feature type="compositionally biased region" description="Basic and acidic residues" evidence="1">
    <location>
        <begin position="577"/>
        <end position="587"/>
    </location>
</feature>
<feature type="compositionally biased region" description="Polar residues" evidence="1">
    <location>
        <begin position="351"/>
        <end position="381"/>
    </location>
</feature>
<dbReference type="HOGENOM" id="CLU_416899_0_0_1"/>
<evidence type="ECO:0000313" key="3">
    <source>
        <dbReference type="EMBL" id="KIO30575.1"/>
    </source>
</evidence>
<dbReference type="EMBL" id="KN822970">
    <property type="protein sequence ID" value="KIO30575.1"/>
    <property type="molecule type" value="Genomic_DNA"/>
</dbReference>
<feature type="compositionally biased region" description="Pro residues" evidence="1">
    <location>
        <begin position="195"/>
        <end position="205"/>
    </location>
</feature>
<dbReference type="OrthoDB" id="3248508at2759"/>
<feature type="compositionally biased region" description="Basic and acidic residues" evidence="1">
    <location>
        <begin position="488"/>
        <end position="497"/>
    </location>
</feature>
<reference evidence="4" key="2">
    <citation type="submission" date="2015-01" db="EMBL/GenBank/DDBJ databases">
        <title>Evolutionary Origins and Diversification of the Mycorrhizal Mutualists.</title>
        <authorList>
            <consortium name="DOE Joint Genome Institute"/>
            <consortium name="Mycorrhizal Genomics Consortium"/>
            <person name="Kohler A."/>
            <person name="Kuo A."/>
            <person name="Nagy L.G."/>
            <person name="Floudas D."/>
            <person name="Copeland A."/>
            <person name="Barry K.W."/>
            <person name="Cichocki N."/>
            <person name="Veneault-Fourrey C."/>
            <person name="LaButti K."/>
            <person name="Lindquist E.A."/>
            <person name="Lipzen A."/>
            <person name="Lundell T."/>
            <person name="Morin E."/>
            <person name="Murat C."/>
            <person name="Riley R."/>
            <person name="Ohm R."/>
            <person name="Sun H."/>
            <person name="Tunlid A."/>
            <person name="Henrissat B."/>
            <person name="Grigoriev I.V."/>
            <person name="Hibbett D.S."/>
            <person name="Martin F."/>
        </authorList>
    </citation>
    <scope>NUCLEOTIDE SEQUENCE [LARGE SCALE GENOMIC DNA]</scope>
    <source>
        <strain evidence="4">MUT 4182</strain>
    </source>
</reference>
<gene>
    <name evidence="3" type="ORF">M407DRAFT_223272</name>
</gene>
<evidence type="ECO:0000259" key="2">
    <source>
        <dbReference type="Pfam" id="PF12697"/>
    </source>
</evidence>
<dbReference type="InterPro" id="IPR000073">
    <property type="entry name" value="AB_hydrolase_1"/>
</dbReference>
<reference evidence="3 4" key="1">
    <citation type="submission" date="2014-04" db="EMBL/GenBank/DDBJ databases">
        <authorList>
            <consortium name="DOE Joint Genome Institute"/>
            <person name="Kuo A."/>
            <person name="Girlanda M."/>
            <person name="Perotto S."/>
            <person name="Kohler A."/>
            <person name="Nagy L.G."/>
            <person name="Floudas D."/>
            <person name="Copeland A."/>
            <person name="Barry K.W."/>
            <person name="Cichocki N."/>
            <person name="Veneault-Fourrey C."/>
            <person name="LaButti K."/>
            <person name="Lindquist E.A."/>
            <person name="Lipzen A."/>
            <person name="Lundell T."/>
            <person name="Morin E."/>
            <person name="Murat C."/>
            <person name="Sun H."/>
            <person name="Tunlid A."/>
            <person name="Henrissat B."/>
            <person name="Grigoriev I.V."/>
            <person name="Hibbett D.S."/>
            <person name="Martin F."/>
            <person name="Nordberg H.P."/>
            <person name="Cantor M.N."/>
            <person name="Hua S.X."/>
        </authorList>
    </citation>
    <scope>NUCLEOTIDE SEQUENCE [LARGE SCALE GENOMIC DNA]</scope>
    <source>
        <strain evidence="3 4">MUT 4182</strain>
    </source>
</reference>
<feature type="region of interest" description="Disordered" evidence="1">
    <location>
        <begin position="573"/>
        <end position="596"/>
    </location>
</feature>
<feature type="compositionally biased region" description="Polar residues" evidence="1">
    <location>
        <begin position="466"/>
        <end position="475"/>
    </location>
</feature>
<proteinExistence type="predicted"/>
<dbReference type="PANTHER" id="PTHR47842">
    <property type="entry name" value="EXPRESSED PROTEIN"/>
    <property type="match status" value="1"/>
</dbReference>
<organism evidence="3 4">
    <name type="scientific">Tulasnella calospora MUT 4182</name>
    <dbReference type="NCBI Taxonomy" id="1051891"/>
    <lineage>
        <taxon>Eukaryota</taxon>
        <taxon>Fungi</taxon>
        <taxon>Dikarya</taxon>
        <taxon>Basidiomycota</taxon>
        <taxon>Agaricomycotina</taxon>
        <taxon>Agaricomycetes</taxon>
        <taxon>Cantharellales</taxon>
        <taxon>Tulasnellaceae</taxon>
        <taxon>Tulasnella</taxon>
    </lineage>
</organism>
<name>A0A0C3QG68_9AGAM</name>
<feature type="domain" description="AB hydrolase-1" evidence="2">
    <location>
        <begin position="35"/>
        <end position="155"/>
    </location>
</feature>
<sequence length="658" mass="72411">MLPSLLDQTVPDLPHRATPSYNVGTTYGFFPPVHLVYVHGFRGDHTSFQRFPTDLHYSLEDRIPSLTSHVYPTYKSRKPIQVSAERLMTWLQTLEPGFIVLIGHSLGGFVVTEAALQYRPEQGRSQVIGLIAMDVPYLGVHPHVIVSGIASLLPVSEKPAANEDDLNDSDKINMVNPSDVSSEISVDVHMSSSPSPSPSPTPPRSASPSPSGRSSPNLKDMSAWKLPDLTPGPTLKQNAAHFFRKHSRDPFKAMSNWLVSHWEHGSMLLDPSELCSRYERLESWKGGEWVNFYTETVPEEYKRSKSRSRSRSRSPNPDQPSTQERSGGVTSHEPEKKIVKIHFPEPRPCSPIQTPLSTESEITFGSTEGGLSTFCTPQSDVPTIKFPEPETSTSPSASPRPTKPEPLPVDLGSSPVSRPDEKSERPATEQEPAPPSTSSVLSLITAPIKAAVNPNDSGRSPDPASDTASINSQPDSLFPLPHPPLNDEQQKKHDKVVNKLVKQQKKEEAQAVKAADKEEKAVAKAESKAEEKKAKEERNVLKKQATADQKEAALAAKEAALAAKEAALAAKEAALAAKEEAEKDKPCTPRHFIITPRDRAASRTRWEKVAVAGSPSEVDAHCGIFFREKNWEYDGFVERVAQWVQELCEKKAKEALAY</sequence>
<dbReference type="AlphaFoldDB" id="A0A0C3QG68"/>
<dbReference type="PANTHER" id="PTHR47842:SF3">
    <property type="entry name" value="DUF676 DOMAIN-CONTAINING PROTEIN"/>
    <property type="match status" value="1"/>
</dbReference>